<dbReference type="EC" id="4.2.2.29" evidence="7"/>
<dbReference type="OrthoDB" id="9814591at2"/>
<keyword evidence="2 7" id="KW-0812">Transmembrane</keyword>
<dbReference type="GO" id="GO:0009252">
    <property type="term" value="P:peptidoglycan biosynthetic process"/>
    <property type="evidence" value="ECO:0007669"/>
    <property type="project" value="UniProtKB-UniRule"/>
</dbReference>
<dbReference type="EMBL" id="AZDI01000001">
    <property type="protein sequence ID" value="KRK46458.1"/>
    <property type="molecule type" value="Genomic_DNA"/>
</dbReference>
<accession>A0A0R1HT75</accession>
<comment type="caution">
    <text evidence="8">The sequence shown here is derived from an EMBL/GenBank/DDBJ whole genome shotgun (WGS) entry which is preliminary data.</text>
</comment>
<evidence type="ECO:0000313" key="8">
    <source>
        <dbReference type="EMBL" id="KRK46458.1"/>
    </source>
</evidence>
<evidence type="ECO:0000256" key="7">
    <source>
        <dbReference type="HAMAP-Rule" id="MF_02065"/>
    </source>
</evidence>
<keyword evidence="1 7" id="KW-1003">Cell membrane</keyword>
<feature type="transmembrane region" description="Helical" evidence="7">
    <location>
        <begin position="22"/>
        <end position="45"/>
    </location>
</feature>
<evidence type="ECO:0000256" key="4">
    <source>
        <dbReference type="ARBA" id="ARBA00023136"/>
    </source>
</evidence>
<feature type="site" description="Important for catalytic activity" evidence="7">
    <location>
        <position position="256"/>
    </location>
</feature>
<dbReference type="GO" id="GO:0005886">
    <property type="term" value="C:plasma membrane"/>
    <property type="evidence" value="ECO:0007669"/>
    <property type="project" value="UniProtKB-SubCell"/>
</dbReference>
<proteinExistence type="inferred from homology"/>
<dbReference type="GO" id="GO:0008932">
    <property type="term" value="F:lytic endotransglycosylase activity"/>
    <property type="evidence" value="ECO:0007669"/>
    <property type="project" value="UniProtKB-UniRule"/>
</dbReference>
<dbReference type="PATRIC" id="fig|1423719.4.peg.80"/>
<dbReference type="NCBIfam" id="TIGR00247">
    <property type="entry name" value="endolytic transglycosylase MltG"/>
    <property type="match status" value="1"/>
</dbReference>
<organism evidence="8 9">
    <name type="scientific">Dellaglioa algida DSM 15638</name>
    <dbReference type="NCBI Taxonomy" id="1423719"/>
    <lineage>
        <taxon>Bacteria</taxon>
        <taxon>Bacillati</taxon>
        <taxon>Bacillota</taxon>
        <taxon>Bacilli</taxon>
        <taxon>Lactobacillales</taxon>
        <taxon>Lactobacillaceae</taxon>
        <taxon>Dellaglioa</taxon>
    </lineage>
</organism>
<evidence type="ECO:0000256" key="5">
    <source>
        <dbReference type="ARBA" id="ARBA00023239"/>
    </source>
</evidence>
<evidence type="ECO:0000256" key="1">
    <source>
        <dbReference type="ARBA" id="ARBA00022475"/>
    </source>
</evidence>
<dbReference type="Gene3D" id="3.30.1490.480">
    <property type="entry name" value="Endolytic murein transglycosylase"/>
    <property type="match status" value="1"/>
</dbReference>
<dbReference type="PANTHER" id="PTHR30518">
    <property type="entry name" value="ENDOLYTIC MUREIN TRANSGLYCOSYLASE"/>
    <property type="match status" value="1"/>
</dbReference>
<evidence type="ECO:0000313" key="9">
    <source>
        <dbReference type="Proteomes" id="UP000051450"/>
    </source>
</evidence>
<name>A0A0R1HT75_9LACO</name>
<protein>
    <recommendedName>
        <fullName evidence="7">Endolytic murein transglycosylase</fullName>
        <ecNumber evidence="7">4.2.2.29</ecNumber>
    </recommendedName>
    <alternativeName>
        <fullName evidence="7">Peptidoglycan lytic transglycosylase</fullName>
    </alternativeName>
    <alternativeName>
        <fullName evidence="7">Peptidoglycan polymerization terminase</fullName>
    </alternativeName>
</protein>
<keyword evidence="5 7" id="KW-0456">Lyase</keyword>
<dbReference type="InterPro" id="IPR003770">
    <property type="entry name" value="MLTG-like"/>
</dbReference>
<keyword evidence="4 7" id="KW-0472">Membrane</keyword>
<dbReference type="Proteomes" id="UP000051450">
    <property type="component" value="Unassembled WGS sequence"/>
</dbReference>
<dbReference type="HAMAP" id="MF_02065">
    <property type="entry name" value="MltG"/>
    <property type="match status" value="1"/>
</dbReference>
<comment type="catalytic activity">
    <reaction evidence="7">
        <text>a peptidoglycan chain = a peptidoglycan chain with N-acetyl-1,6-anhydromuramyl-[peptide] at the reducing end + a peptidoglycan chain with N-acetylglucosamine at the non-reducing end.</text>
        <dbReference type="EC" id="4.2.2.29"/>
    </reaction>
</comment>
<sequence length="378" mass="43086">MKNEDVSPELPPENNKKQAKRIIVGVITLLCVLLLTILFMTYNYIKASLDPLDKNNNKIEQVYIPIGSNTKQIGTILEKNKIIKSGTVYTYYVKQKNVSQFKGGYYQLKASMSLDKIAWTLQQGGSSEPIQNTLTKVLVSEGTTVNEIGKAIAKKTNFSYDDFIKLMKNKTFLTYLDKKYPDLLNSSMASKNVRYHLEGYLFPATYTVYKKTTLKDLVEQMIVKANDELSPYYETISKQKLTVQNVIALSSLVEKETANHADRQKIAGVYFNRIDAEIPLQSNISVSYALNTPQRELTSADYYTDKPYNLYVYKGFGPGPFNNASLDSIQAVLKPLDRKKDNIYFIFNSNSKKIEYSKTYEYYQAFSPTTQTDNGYVQ</sequence>
<dbReference type="STRING" id="1423719.FC66_GL000081"/>
<dbReference type="AlphaFoldDB" id="A0A0R1HT75"/>
<reference evidence="8 9" key="1">
    <citation type="journal article" date="2015" name="Genome Announc.">
        <title>Expanding the biotechnology potential of lactobacilli through comparative genomics of 213 strains and associated genera.</title>
        <authorList>
            <person name="Sun Z."/>
            <person name="Harris H.M."/>
            <person name="McCann A."/>
            <person name="Guo C."/>
            <person name="Argimon S."/>
            <person name="Zhang W."/>
            <person name="Yang X."/>
            <person name="Jeffery I.B."/>
            <person name="Cooney J.C."/>
            <person name="Kagawa T.F."/>
            <person name="Liu W."/>
            <person name="Song Y."/>
            <person name="Salvetti E."/>
            <person name="Wrobel A."/>
            <person name="Rasinkangas P."/>
            <person name="Parkhill J."/>
            <person name="Rea M.C."/>
            <person name="O'Sullivan O."/>
            <person name="Ritari J."/>
            <person name="Douillard F.P."/>
            <person name="Paul Ross R."/>
            <person name="Yang R."/>
            <person name="Briner A.E."/>
            <person name="Felis G.E."/>
            <person name="de Vos W.M."/>
            <person name="Barrangou R."/>
            <person name="Klaenhammer T.R."/>
            <person name="Caufield P.W."/>
            <person name="Cui Y."/>
            <person name="Zhang H."/>
            <person name="O'Toole P.W."/>
        </authorList>
    </citation>
    <scope>NUCLEOTIDE SEQUENCE [LARGE SCALE GENOMIC DNA]</scope>
    <source>
        <strain evidence="8 9">DSM 15638</strain>
    </source>
</reference>
<comment type="subcellular location">
    <subcellularLocation>
        <location evidence="7">Cell membrane</location>
        <topology evidence="7">Single-pass membrane protein</topology>
    </subcellularLocation>
</comment>
<dbReference type="Pfam" id="PF02618">
    <property type="entry name" value="YceG"/>
    <property type="match status" value="1"/>
</dbReference>
<dbReference type="PANTHER" id="PTHR30518:SF2">
    <property type="entry name" value="ENDOLYTIC MUREIN TRANSGLYCOSYLASE"/>
    <property type="match status" value="1"/>
</dbReference>
<comment type="similarity">
    <text evidence="7">Belongs to the transglycosylase MltG family.</text>
</comment>
<evidence type="ECO:0000256" key="3">
    <source>
        <dbReference type="ARBA" id="ARBA00022989"/>
    </source>
</evidence>
<evidence type="ECO:0000256" key="2">
    <source>
        <dbReference type="ARBA" id="ARBA00022692"/>
    </source>
</evidence>
<evidence type="ECO:0000256" key="6">
    <source>
        <dbReference type="ARBA" id="ARBA00023316"/>
    </source>
</evidence>
<comment type="function">
    <text evidence="7">Functions as a peptidoglycan terminase that cleaves nascent peptidoglycan strands endolytically to terminate their elongation.</text>
</comment>
<dbReference type="RefSeq" id="WP_057973404.1">
    <property type="nucleotide sequence ID" value="NZ_AZDI01000001.1"/>
</dbReference>
<keyword evidence="6 7" id="KW-0961">Cell wall biogenesis/degradation</keyword>
<keyword evidence="3 7" id="KW-1133">Transmembrane helix</keyword>
<keyword evidence="9" id="KW-1185">Reference proteome</keyword>
<dbReference type="GO" id="GO:0071555">
    <property type="term" value="P:cell wall organization"/>
    <property type="evidence" value="ECO:0007669"/>
    <property type="project" value="UniProtKB-KW"/>
</dbReference>
<gene>
    <name evidence="7" type="primary">mltG</name>
    <name evidence="8" type="ORF">FC66_GL000081</name>
</gene>